<dbReference type="EMBL" id="QPJJ01000003">
    <property type="protein sequence ID" value="RCW74861.1"/>
    <property type="molecule type" value="Genomic_DNA"/>
</dbReference>
<feature type="transmembrane region" description="Helical" evidence="1">
    <location>
        <begin position="88"/>
        <end position="113"/>
    </location>
</feature>
<gene>
    <name evidence="2" type="ORF">DFR57_103157</name>
</gene>
<evidence type="ECO:0000313" key="3">
    <source>
        <dbReference type="Proteomes" id="UP000252585"/>
    </source>
</evidence>
<dbReference type="OrthoDB" id="2453726at2"/>
<dbReference type="Proteomes" id="UP000252585">
    <property type="component" value="Unassembled WGS sequence"/>
</dbReference>
<name>A0A368Y3L1_9BACI</name>
<feature type="transmembrane region" description="Helical" evidence="1">
    <location>
        <begin position="140"/>
        <end position="162"/>
    </location>
</feature>
<sequence>MMEQVKLNLYYFYKASWKTIAIFWSIYLGFVFALMLLTIAFQAEISFMGVSTLPSFIFTMIYGLIFFKETFPQAIKFGVNRQSYFISIWFYFIFFTIVMTIIGQVLLSVVNLITNLFSIDNFKFVGFNYETVTNTMDANLILYEGLLYIFIFLLTMLIGAAYFRYGMKIGTIIVITIPLLLIVFREIAAEMLELLTYLVFAHENYTIFAFLVPYIIFSTLIYLAIRKASVIDQVSFKS</sequence>
<feature type="transmembrane region" description="Helical" evidence="1">
    <location>
        <begin position="21"/>
        <end position="41"/>
    </location>
</feature>
<keyword evidence="3" id="KW-1185">Reference proteome</keyword>
<keyword evidence="1" id="KW-0812">Transmembrane</keyword>
<feature type="transmembrane region" description="Helical" evidence="1">
    <location>
        <begin position="47"/>
        <end position="67"/>
    </location>
</feature>
<reference evidence="2 3" key="1">
    <citation type="submission" date="2018-07" db="EMBL/GenBank/DDBJ databases">
        <title>Genomic Encyclopedia of Type Strains, Phase IV (KMG-IV): sequencing the most valuable type-strain genomes for metagenomic binning, comparative biology and taxonomic classification.</title>
        <authorList>
            <person name="Goeker M."/>
        </authorList>
    </citation>
    <scope>NUCLEOTIDE SEQUENCE [LARGE SCALE GENOMIC DNA]</scope>
    <source>
        <strain evidence="2 3">DSM 27696</strain>
    </source>
</reference>
<feature type="transmembrane region" description="Helical" evidence="1">
    <location>
        <begin position="207"/>
        <end position="225"/>
    </location>
</feature>
<protein>
    <submittedName>
        <fullName evidence="2">Uncharacterized protein</fullName>
    </submittedName>
</protein>
<accession>A0A368Y3L1</accession>
<keyword evidence="1" id="KW-0472">Membrane</keyword>
<evidence type="ECO:0000313" key="2">
    <source>
        <dbReference type="EMBL" id="RCW74861.1"/>
    </source>
</evidence>
<comment type="caution">
    <text evidence="2">The sequence shown here is derived from an EMBL/GenBank/DDBJ whole genome shotgun (WGS) entry which is preliminary data.</text>
</comment>
<feature type="transmembrane region" description="Helical" evidence="1">
    <location>
        <begin position="169"/>
        <end position="187"/>
    </location>
</feature>
<dbReference type="AlphaFoldDB" id="A0A368Y3L1"/>
<dbReference type="RefSeq" id="WP_114351969.1">
    <property type="nucleotide sequence ID" value="NZ_QPJJ01000003.1"/>
</dbReference>
<proteinExistence type="predicted"/>
<evidence type="ECO:0000256" key="1">
    <source>
        <dbReference type="SAM" id="Phobius"/>
    </source>
</evidence>
<keyword evidence="1" id="KW-1133">Transmembrane helix</keyword>
<organism evidence="2 3">
    <name type="scientific">Saliterribacillus persicus</name>
    <dbReference type="NCBI Taxonomy" id="930114"/>
    <lineage>
        <taxon>Bacteria</taxon>
        <taxon>Bacillati</taxon>
        <taxon>Bacillota</taxon>
        <taxon>Bacilli</taxon>
        <taxon>Bacillales</taxon>
        <taxon>Bacillaceae</taxon>
        <taxon>Saliterribacillus</taxon>
    </lineage>
</organism>